<evidence type="ECO:0000313" key="1">
    <source>
        <dbReference type="EMBL" id="VVA36241.1"/>
    </source>
</evidence>
<organism evidence="1 2">
    <name type="scientific">Prunus dulcis</name>
    <name type="common">Almond</name>
    <name type="synonym">Amygdalus dulcis</name>
    <dbReference type="NCBI Taxonomy" id="3755"/>
    <lineage>
        <taxon>Eukaryota</taxon>
        <taxon>Viridiplantae</taxon>
        <taxon>Streptophyta</taxon>
        <taxon>Embryophyta</taxon>
        <taxon>Tracheophyta</taxon>
        <taxon>Spermatophyta</taxon>
        <taxon>Magnoliopsida</taxon>
        <taxon>eudicotyledons</taxon>
        <taxon>Gunneridae</taxon>
        <taxon>Pentapetalae</taxon>
        <taxon>rosids</taxon>
        <taxon>fabids</taxon>
        <taxon>Rosales</taxon>
        <taxon>Rosaceae</taxon>
        <taxon>Amygdaloideae</taxon>
        <taxon>Amygdaleae</taxon>
        <taxon>Prunus</taxon>
    </lineage>
</organism>
<name>A0A5E4G8X3_PRUDU</name>
<protein>
    <submittedName>
        <fullName evidence="1">Uncharacterized protein</fullName>
    </submittedName>
</protein>
<dbReference type="Gramene" id="VVA36241">
    <property type="protein sequence ID" value="VVA36241"/>
    <property type="gene ID" value="Prudul26B009127"/>
</dbReference>
<sequence>MDGLAEDLIGQMDRDLLLNHNWLKYKLKVMAFIKDISGRFDVKFKIWIDDGTCTSIFTRRHIRTLVVKAIYLNEWLETLYNGEEVDPEDGWFEDDNRPENYLISFESDGVPVFLIMTEETQLGWAFKGSCTSSQELSSQIVYYMGRARLASDFLKIYKDSEGGKCSVPKGGLDEECN</sequence>
<dbReference type="AlphaFoldDB" id="A0A5E4G8X3"/>
<reference evidence="2" key="1">
    <citation type="journal article" date="2020" name="Plant J.">
        <title>Transposons played a major role in the diversification between the closely related almond and peach genomes: results from the almond genome sequence.</title>
        <authorList>
            <person name="Alioto T."/>
            <person name="Alexiou K.G."/>
            <person name="Bardil A."/>
            <person name="Barteri F."/>
            <person name="Castanera R."/>
            <person name="Cruz F."/>
            <person name="Dhingra A."/>
            <person name="Duval H."/>
            <person name="Fernandez I Marti A."/>
            <person name="Frias L."/>
            <person name="Galan B."/>
            <person name="Garcia J.L."/>
            <person name="Howad W."/>
            <person name="Gomez-Garrido J."/>
            <person name="Gut M."/>
            <person name="Julca I."/>
            <person name="Morata J."/>
            <person name="Puigdomenech P."/>
            <person name="Ribeca P."/>
            <person name="Rubio Cabetas M.J."/>
            <person name="Vlasova A."/>
            <person name="Wirthensohn M."/>
            <person name="Garcia-Mas J."/>
            <person name="Gabaldon T."/>
            <person name="Casacuberta J.M."/>
            <person name="Arus P."/>
        </authorList>
    </citation>
    <scope>NUCLEOTIDE SEQUENCE [LARGE SCALE GENOMIC DNA]</scope>
    <source>
        <strain evidence="2">cv. Texas</strain>
    </source>
</reference>
<dbReference type="Proteomes" id="UP000327085">
    <property type="component" value="Chromosome 2"/>
</dbReference>
<evidence type="ECO:0000313" key="2">
    <source>
        <dbReference type="Proteomes" id="UP000327085"/>
    </source>
</evidence>
<dbReference type="InParanoid" id="A0A5E4G8X3"/>
<proteinExistence type="predicted"/>
<accession>A0A5E4G8X3</accession>
<dbReference type="EMBL" id="CABIKO010000439">
    <property type="protein sequence ID" value="VVA36241.1"/>
    <property type="molecule type" value="Genomic_DNA"/>
</dbReference>
<gene>
    <name evidence="1" type="ORF">ALMOND_2B009127</name>
</gene>